<keyword evidence="1" id="KW-0472">Membrane</keyword>
<keyword evidence="1" id="KW-1133">Transmembrane helix</keyword>
<evidence type="ECO:0000313" key="2">
    <source>
        <dbReference type="EMBL" id="KKO11620.1"/>
    </source>
</evidence>
<gene>
    <name evidence="2" type="ORF">LCGC14_0011140</name>
</gene>
<comment type="caution">
    <text evidence="2">The sequence shown here is derived from an EMBL/GenBank/DDBJ whole genome shotgun (WGS) entry which is preliminary data.</text>
</comment>
<evidence type="ECO:0000256" key="1">
    <source>
        <dbReference type="SAM" id="Phobius"/>
    </source>
</evidence>
<name>A0A0F9W5L1_9ZZZZ</name>
<proteinExistence type="predicted"/>
<dbReference type="EMBL" id="LAZR01000002">
    <property type="protein sequence ID" value="KKO11620.1"/>
    <property type="molecule type" value="Genomic_DNA"/>
</dbReference>
<reference evidence="2" key="1">
    <citation type="journal article" date="2015" name="Nature">
        <title>Complex archaea that bridge the gap between prokaryotes and eukaryotes.</title>
        <authorList>
            <person name="Spang A."/>
            <person name="Saw J.H."/>
            <person name="Jorgensen S.L."/>
            <person name="Zaremba-Niedzwiedzka K."/>
            <person name="Martijn J."/>
            <person name="Lind A.E."/>
            <person name="van Eijk R."/>
            <person name="Schleper C."/>
            <person name="Guy L."/>
            <person name="Ettema T.J."/>
        </authorList>
    </citation>
    <scope>NUCLEOTIDE SEQUENCE</scope>
</reference>
<dbReference type="AlphaFoldDB" id="A0A0F9W5L1"/>
<protein>
    <submittedName>
        <fullName evidence="2">Uncharacterized protein</fullName>
    </submittedName>
</protein>
<sequence length="69" mass="7797">MKLVYTNPIQTKLSRQKSLHLAILLSVLTLIARIALHELQPSVGFESTPRGFNKDRVYARIVLPKRGQA</sequence>
<keyword evidence="1" id="KW-0812">Transmembrane</keyword>
<feature type="transmembrane region" description="Helical" evidence="1">
    <location>
        <begin position="18"/>
        <end position="36"/>
    </location>
</feature>
<accession>A0A0F9W5L1</accession>
<organism evidence="2">
    <name type="scientific">marine sediment metagenome</name>
    <dbReference type="NCBI Taxonomy" id="412755"/>
    <lineage>
        <taxon>unclassified sequences</taxon>
        <taxon>metagenomes</taxon>
        <taxon>ecological metagenomes</taxon>
    </lineage>
</organism>